<dbReference type="InterPro" id="IPR057570">
    <property type="entry name" value="NOL9_C"/>
</dbReference>
<evidence type="ECO:0000313" key="12">
    <source>
        <dbReference type="Proteomes" id="UP001146793"/>
    </source>
</evidence>
<evidence type="ECO:0000256" key="3">
    <source>
        <dbReference type="ARBA" id="ARBA00022552"/>
    </source>
</evidence>
<dbReference type="GO" id="GO:0051731">
    <property type="term" value="F:polynucleotide 5'-hydroxyl-kinase activity"/>
    <property type="evidence" value="ECO:0007669"/>
    <property type="project" value="InterPro"/>
</dbReference>
<keyword evidence="6" id="KW-0418">Kinase</keyword>
<keyword evidence="8" id="KW-0539">Nucleus</keyword>
<keyword evidence="5" id="KW-0547">Nucleotide-binding</keyword>
<dbReference type="PANTHER" id="PTHR12755:SF3">
    <property type="entry name" value="POLYNUCLEOTIDE 5'-HYDROXYL-KINASE NOL9"/>
    <property type="match status" value="1"/>
</dbReference>
<evidence type="ECO:0000256" key="4">
    <source>
        <dbReference type="ARBA" id="ARBA00022679"/>
    </source>
</evidence>
<feature type="domain" description="NOL9 C-terminal" evidence="10">
    <location>
        <begin position="445"/>
        <end position="549"/>
    </location>
</feature>
<keyword evidence="3" id="KW-0698">rRNA processing</keyword>
<proteinExistence type="inferred from homology"/>
<feature type="domain" description="Clp1 P-loop" evidence="9">
    <location>
        <begin position="242"/>
        <end position="385"/>
    </location>
</feature>
<dbReference type="Gene3D" id="3.40.50.300">
    <property type="entry name" value="P-loop containing nucleotide triphosphate hydrolases"/>
    <property type="match status" value="1"/>
</dbReference>
<comment type="similarity">
    <text evidence="2">Belongs to the Clp1 family. NOL9/GRC3 subfamily.</text>
</comment>
<dbReference type="InterPro" id="IPR045116">
    <property type="entry name" value="Clp1/Grc3"/>
</dbReference>
<dbReference type="Pfam" id="PF16575">
    <property type="entry name" value="CLP1_P"/>
    <property type="match status" value="1"/>
</dbReference>
<reference evidence="11" key="1">
    <citation type="submission" date="2022-08" db="EMBL/GenBank/DDBJ databases">
        <title>Novel sulphate-reducing endosymbionts in the free-living metamonad Anaeramoeba.</title>
        <authorList>
            <person name="Jerlstrom-Hultqvist J."/>
            <person name="Cepicka I."/>
            <person name="Gallot-Lavallee L."/>
            <person name="Salas-Leiva D."/>
            <person name="Curtis B.A."/>
            <person name="Zahonova K."/>
            <person name="Pipaliya S."/>
            <person name="Dacks J."/>
            <person name="Roger A.J."/>
        </authorList>
    </citation>
    <scope>NUCLEOTIDE SEQUENCE</scope>
    <source>
        <strain evidence="11">Busselton2</strain>
    </source>
</reference>
<dbReference type="GO" id="GO:0000448">
    <property type="term" value="P:cleavage in ITS2 between 5.8S rRNA and LSU-rRNA of tricistronic rRNA transcript (SSU-rRNA, 5.8S rRNA, LSU-rRNA)"/>
    <property type="evidence" value="ECO:0007669"/>
    <property type="project" value="TreeGrafter"/>
</dbReference>
<evidence type="ECO:0000256" key="1">
    <source>
        <dbReference type="ARBA" id="ARBA00004604"/>
    </source>
</evidence>
<evidence type="ECO:0000256" key="2">
    <source>
        <dbReference type="ARBA" id="ARBA00011003"/>
    </source>
</evidence>
<protein>
    <submittedName>
        <fullName evidence="11">Polynucleotide 5'-hydroxyl-kinase nol9</fullName>
    </submittedName>
</protein>
<organism evidence="11 12">
    <name type="scientific">Anaeramoeba flamelloides</name>
    <dbReference type="NCBI Taxonomy" id="1746091"/>
    <lineage>
        <taxon>Eukaryota</taxon>
        <taxon>Metamonada</taxon>
        <taxon>Anaeramoebidae</taxon>
        <taxon>Anaeramoeba</taxon>
    </lineage>
</organism>
<evidence type="ECO:0000313" key="11">
    <source>
        <dbReference type="EMBL" id="KAJ3428250.1"/>
    </source>
</evidence>
<dbReference type="Pfam" id="PF25467">
    <property type="entry name" value="NOL9_C"/>
    <property type="match status" value="1"/>
</dbReference>
<evidence type="ECO:0000256" key="6">
    <source>
        <dbReference type="ARBA" id="ARBA00022777"/>
    </source>
</evidence>
<keyword evidence="7" id="KW-0067">ATP-binding</keyword>
<comment type="caution">
    <text evidence="11">The sequence shown here is derived from an EMBL/GenBank/DDBJ whole genome shotgun (WGS) entry which is preliminary data.</text>
</comment>
<dbReference type="InterPro" id="IPR032319">
    <property type="entry name" value="CLP1_P"/>
</dbReference>
<evidence type="ECO:0000256" key="7">
    <source>
        <dbReference type="ARBA" id="ARBA00022840"/>
    </source>
</evidence>
<dbReference type="AlphaFoldDB" id="A0AAV7YIB6"/>
<name>A0AAV7YIB6_9EUKA</name>
<comment type="subcellular location">
    <subcellularLocation>
        <location evidence="1">Nucleus</location>
        <location evidence="1">Nucleolus</location>
    </subcellularLocation>
</comment>
<dbReference type="PANTHER" id="PTHR12755">
    <property type="entry name" value="CLEAVAGE/POLYADENYLATION FACTOR IA SUBUNIT CLP1P"/>
    <property type="match status" value="1"/>
</dbReference>
<accession>A0AAV7YIB6</accession>
<dbReference type="InterPro" id="IPR027417">
    <property type="entry name" value="P-loop_NTPase"/>
</dbReference>
<evidence type="ECO:0000259" key="9">
    <source>
        <dbReference type="Pfam" id="PF16575"/>
    </source>
</evidence>
<gene>
    <name evidence="11" type="ORF">M0812_25882</name>
</gene>
<keyword evidence="4" id="KW-0808">Transferase</keyword>
<dbReference type="GO" id="GO:0005730">
    <property type="term" value="C:nucleolus"/>
    <property type="evidence" value="ECO:0007669"/>
    <property type="project" value="UniProtKB-SubCell"/>
</dbReference>
<evidence type="ECO:0000259" key="10">
    <source>
        <dbReference type="Pfam" id="PF25467"/>
    </source>
</evidence>
<dbReference type="SUPFAM" id="SSF52540">
    <property type="entry name" value="P-loop containing nucleoside triphosphate hydrolases"/>
    <property type="match status" value="1"/>
</dbReference>
<sequence>MTNQIIKANTNQNFNSQETKKPKPVLFSRYDFNWEKIKTGKDYCQLKLNKDETISFYGQIYVQVLKGSIWCVGSTINSENEEQLLCSPLHESPLAFKCDSKTGCKIKIRMVRQPKTKTERNLHSLLYPFDLLNMEEKLTINETKVINTKCGEFLHVGISNFLIVMKLFVSRKHPLFLNSHFPQLSWTKACNSICETYFEKKETFLQNEKLNSFLNKNINNKNSQSNENEINEFKNSITLVCGKKSCGRSTFLRYLSNRFNQNGQKIAWVDLDLNNPEFTQTGFCSITIVDEALFDHLSSKGKQQHNYPQVSYYFGDSSVKTNPKLFYHILKVLEKNLPQDMPILINCSAYGEGYNQIYFSKIIKYFKPTYLVYFSAGGVGDENEKKQILESENYPQKTVIFEIKSLVYSHSVNYFGVIKPKIAKLHSGKLITYFLNNQSKLLIRQKPYSVPFNQIYLISLFHKVPNNLILKIFNARIVSIGKYINESKTKNKNLFTIINEIDFNQIQCHGLALIRAIDPLKKIFYINTPLSLQALKFVNLFILGNIQSPIEFFIDGINKKKIPYIEFKTQNEQLIEKEMMHHNVKKFSKNRKIIKFD</sequence>
<evidence type="ECO:0000256" key="8">
    <source>
        <dbReference type="ARBA" id="ARBA00023242"/>
    </source>
</evidence>
<evidence type="ECO:0000256" key="5">
    <source>
        <dbReference type="ARBA" id="ARBA00022741"/>
    </source>
</evidence>
<dbReference type="Proteomes" id="UP001146793">
    <property type="component" value="Unassembled WGS sequence"/>
</dbReference>
<dbReference type="EMBL" id="JANTQA010000060">
    <property type="protein sequence ID" value="KAJ3428250.1"/>
    <property type="molecule type" value="Genomic_DNA"/>
</dbReference>
<dbReference type="GO" id="GO:0005524">
    <property type="term" value="F:ATP binding"/>
    <property type="evidence" value="ECO:0007669"/>
    <property type="project" value="UniProtKB-KW"/>
</dbReference>